<evidence type="ECO:0000313" key="4">
    <source>
        <dbReference type="Proteomes" id="UP000295794"/>
    </source>
</evidence>
<sequence>MIGLNSFLAAGLAHKQPLWMTAKSGMTVNVFDHEWRILPHMGKGCTISVGWIHDSVMPVEDKKLILEVLIQYVRTKSASTTVGIVHNTKPFLMDGTPTLTSLRTAWSALKTNQKKGLNQFFGTLSKLGHVKYDEYHKFTSSHLDKEKSNSLDPSKGALSDIEFDSLAKEINAKLRAFDWSVSQEISFFLRSSYGYGELRNSVSNKLMLSTARRPIQLAILKWRDLIPAGASFNDPNIKESDQIGSTGIQTLQLRVFYAKETGGSSPRAFPERYPLHLSNDLSTVLINYKKLYTAGVTLHLKSCGINLDQVELIRVMMNMPILLSNDLFSTKFDSLEIFKSMFTNSSMTFHVGEQAPTRALRTVKIVSDRHPGCIATNNRIRHTILTRAAQEGLPATQLAQITGVTVPAARHYIDMDYQSRLLIDQNYVGNEFLKQAFKGAISLVAAGEEVVLDQQFNDIGGVKSKASCRNCSAELGRPLACYGCPNFRPILEAEHRAVLQLAEDKLSINKSALLNPLHTRSIEKLQRQINWVKLTIDICDEILLTKKGINVK</sequence>
<evidence type="ECO:0000313" key="2">
    <source>
        <dbReference type="EMBL" id="TCU81307.1"/>
    </source>
</evidence>
<evidence type="ECO:0000313" key="1">
    <source>
        <dbReference type="EMBL" id="STR45163.1"/>
    </source>
</evidence>
<dbReference type="EMBL" id="SMBT01000023">
    <property type="protein sequence ID" value="TCU81307.1"/>
    <property type="molecule type" value="Genomic_DNA"/>
</dbReference>
<reference evidence="2 4" key="2">
    <citation type="submission" date="2019-03" db="EMBL/GenBank/DDBJ databases">
        <title>Genomic Encyclopedia of Type Strains, Phase IV (KMG-IV): sequencing the most valuable type-strain genomes for metagenomic binning, comparative biology and taxonomic classification.</title>
        <authorList>
            <person name="Goeker M."/>
        </authorList>
    </citation>
    <scope>NUCLEOTIDE SEQUENCE [LARGE SCALE GENOMIC DNA]</scope>
    <source>
        <strain evidence="2 4">DSM 3764</strain>
    </source>
</reference>
<evidence type="ECO:0000313" key="3">
    <source>
        <dbReference type="Proteomes" id="UP000255108"/>
    </source>
</evidence>
<proteinExistence type="predicted"/>
<protein>
    <submittedName>
        <fullName evidence="1">Uncharacterized protein</fullName>
    </submittedName>
</protein>
<dbReference type="AlphaFoldDB" id="A0A377SW02"/>
<dbReference type="EMBL" id="UGHR01000003">
    <property type="protein sequence ID" value="STR45163.1"/>
    <property type="molecule type" value="Genomic_DNA"/>
</dbReference>
<dbReference type="Proteomes" id="UP000295794">
    <property type="component" value="Unassembled WGS sequence"/>
</dbReference>
<accession>A0A377SW02</accession>
<reference evidence="1 3" key="1">
    <citation type="submission" date="2018-06" db="EMBL/GenBank/DDBJ databases">
        <authorList>
            <consortium name="Pathogen Informatics"/>
            <person name="Doyle S."/>
        </authorList>
    </citation>
    <scope>NUCLEOTIDE SEQUENCE [LARGE SCALE GENOMIC DNA]</scope>
    <source>
        <strain evidence="1 3">NCTC11159</strain>
    </source>
</reference>
<name>A0A377SW02_9NEIS</name>
<dbReference type="RefSeq" id="WP_115228859.1">
    <property type="nucleotide sequence ID" value="NZ_CAWOLO010000023.1"/>
</dbReference>
<dbReference type="Proteomes" id="UP000255108">
    <property type="component" value="Unassembled WGS sequence"/>
</dbReference>
<dbReference type="OrthoDB" id="8368662at2"/>
<organism evidence="1 3">
    <name type="scientific">Iodobacter fluviatilis</name>
    <dbReference type="NCBI Taxonomy" id="537"/>
    <lineage>
        <taxon>Bacteria</taxon>
        <taxon>Pseudomonadati</taxon>
        <taxon>Pseudomonadota</taxon>
        <taxon>Betaproteobacteria</taxon>
        <taxon>Neisseriales</taxon>
        <taxon>Chitinibacteraceae</taxon>
        <taxon>Iodobacter</taxon>
    </lineage>
</organism>
<keyword evidence="4" id="KW-1185">Reference proteome</keyword>
<gene>
    <name evidence="2" type="ORF">EV682_12319</name>
    <name evidence="1" type="ORF">NCTC11159_03710</name>
</gene>